<reference evidence="1" key="1">
    <citation type="journal article" date="2014" name="Front. Microbiol.">
        <title>High frequency of phylogenetically diverse reductive dehalogenase-homologous genes in deep subseafloor sedimentary metagenomes.</title>
        <authorList>
            <person name="Kawai M."/>
            <person name="Futagami T."/>
            <person name="Toyoda A."/>
            <person name="Takaki Y."/>
            <person name="Nishi S."/>
            <person name="Hori S."/>
            <person name="Arai W."/>
            <person name="Tsubouchi T."/>
            <person name="Morono Y."/>
            <person name="Uchiyama I."/>
            <person name="Ito T."/>
            <person name="Fujiyama A."/>
            <person name="Inagaki F."/>
            <person name="Takami H."/>
        </authorList>
    </citation>
    <scope>NUCLEOTIDE SEQUENCE</scope>
    <source>
        <strain evidence="1">Expedition CK06-06</strain>
    </source>
</reference>
<proteinExistence type="predicted"/>
<comment type="caution">
    <text evidence="1">The sequence shown here is derived from an EMBL/GenBank/DDBJ whole genome shotgun (WGS) entry which is preliminary data.</text>
</comment>
<accession>X1TRJ3</accession>
<sequence length="229" mass="28219">MWLVRVIVNILYWIYRFFYDIAETCWDTFVIPDRIGDWFMDLAWYFYDLRSEVEGIGRWFEEVKSSLWDILSWDTISEKIKSAFFDWKSPWAWFFDTFWNVVDSYFPWLRTTLFDSWWDFIAKLDITIPTWDNFMEPARTWLWSFIDTYFPWLRDPKASVWGWFWDYVDTYFPWARDPETTVWDWVKDKITERFPVLKDLDFDPIGWLTEKMADALGAFLGVAAWPFLH</sequence>
<evidence type="ECO:0000313" key="1">
    <source>
        <dbReference type="EMBL" id="GAI90190.1"/>
    </source>
</evidence>
<organism evidence="1">
    <name type="scientific">marine sediment metagenome</name>
    <dbReference type="NCBI Taxonomy" id="412755"/>
    <lineage>
        <taxon>unclassified sequences</taxon>
        <taxon>metagenomes</taxon>
        <taxon>ecological metagenomes</taxon>
    </lineage>
</organism>
<feature type="non-terminal residue" evidence="1">
    <location>
        <position position="229"/>
    </location>
</feature>
<gene>
    <name evidence="1" type="ORF">S12H4_32395</name>
</gene>
<dbReference type="EMBL" id="BARW01018996">
    <property type="protein sequence ID" value="GAI90190.1"/>
    <property type="molecule type" value="Genomic_DNA"/>
</dbReference>
<protein>
    <submittedName>
        <fullName evidence="1">Uncharacterized protein</fullName>
    </submittedName>
</protein>
<name>X1TRJ3_9ZZZZ</name>
<dbReference type="AlphaFoldDB" id="X1TRJ3"/>